<dbReference type="EMBL" id="CADCTG010000069">
    <property type="protein sequence ID" value="CAA9221367.1"/>
    <property type="molecule type" value="Genomic_DNA"/>
</dbReference>
<proteinExistence type="predicted"/>
<dbReference type="AlphaFoldDB" id="A0A6J4HEL7"/>
<accession>A0A6J4HEL7</accession>
<gene>
    <name evidence="2" type="ORF">AVDCRST_MAG08-600</name>
</gene>
<evidence type="ECO:0000256" key="1">
    <source>
        <dbReference type="SAM" id="MobiDB-lite"/>
    </source>
</evidence>
<reference evidence="2" key="1">
    <citation type="submission" date="2020-02" db="EMBL/GenBank/DDBJ databases">
        <authorList>
            <person name="Meier V. D."/>
        </authorList>
    </citation>
    <scope>NUCLEOTIDE SEQUENCE</scope>
    <source>
        <strain evidence="2">AVDCRST_MAG08</strain>
    </source>
</reference>
<organism evidence="2">
    <name type="scientific">uncultured Acetobacteraceae bacterium</name>
    <dbReference type="NCBI Taxonomy" id="169975"/>
    <lineage>
        <taxon>Bacteria</taxon>
        <taxon>Pseudomonadati</taxon>
        <taxon>Pseudomonadota</taxon>
        <taxon>Alphaproteobacteria</taxon>
        <taxon>Acetobacterales</taxon>
        <taxon>Acetobacteraceae</taxon>
        <taxon>environmental samples</taxon>
    </lineage>
</organism>
<protein>
    <submittedName>
        <fullName evidence="2">Uncharacterized protein</fullName>
    </submittedName>
</protein>
<sequence length="64" mass="6677">GSGAQGRSGARGVVQGAAVHRRGDPLGGPVVSHVPDQLPRPRADAHQPLRRGRPHHPFPLDPGL</sequence>
<evidence type="ECO:0000313" key="2">
    <source>
        <dbReference type="EMBL" id="CAA9221367.1"/>
    </source>
</evidence>
<name>A0A6J4HEL7_9PROT</name>
<feature type="non-terminal residue" evidence="2">
    <location>
        <position position="1"/>
    </location>
</feature>
<feature type="non-terminal residue" evidence="2">
    <location>
        <position position="64"/>
    </location>
</feature>
<feature type="region of interest" description="Disordered" evidence="1">
    <location>
        <begin position="1"/>
        <end position="64"/>
    </location>
</feature>